<evidence type="ECO:0000313" key="2">
    <source>
        <dbReference type="Proteomes" id="UP000001551"/>
    </source>
</evidence>
<dbReference type="Proteomes" id="UP000001551">
    <property type="component" value="Chromosome"/>
</dbReference>
<dbReference type="RefSeq" id="WP_013486599.1">
    <property type="nucleotide sequence ID" value="NC_014828.1"/>
</dbReference>
<reference evidence="1 2" key="1">
    <citation type="submission" date="2010-12" db="EMBL/GenBank/DDBJ databases">
        <title>Complete sequence of Ethanoligenens harbinense YUAN-3.</title>
        <authorList>
            <person name="Lucas S."/>
            <person name="Copeland A."/>
            <person name="Lapidus A."/>
            <person name="Cheng J.-F."/>
            <person name="Bruce D."/>
            <person name="Goodwin L."/>
            <person name="Pitluck S."/>
            <person name="Chertkov O."/>
            <person name="Misra M."/>
            <person name="Detter J.C."/>
            <person name="Han C."/>
            <person name="Tapia R."/>
            <person name="Land M."/>
            <person name="Hauser L."/>
            <person name="Jeffries C."/>
            <person name="Kyrpides N."/>
            <person name="Ivanova N."/>
            <person name="Mikhailova N."/>
            <person name="Wang A."/>
            <person name="Mouttaki H."/>
            <person name="He Z."/>
            <person name="Zhou J."/>
            <person name="Hemme C.L."/>
            <person name="Woyke T."/>
        </authorList>
    </citation>
    <scope>NUCLEOTIDE SEQUENCE [LARGE SCALE GENOMIC DNA]</scope>
    <source>
        <strain evidence="2">DSM 18485 / JCM 12961 / CGMCC 1.5033 / YUAN-3</strain>
    </source>
</reference>
<keyword evidence="2" id="KW-1185">Reference proteome</keyword>
<accession>E6U8D7</accession>
<name>E6U8D7_ETHHY</name>
<dbReference type="HOGENOM" id="CLU_2665616_0_0_9"/>
<dbReference type="EMBL" id="CP002400">
    <property type="protein sequence ID" value="ADU28256.1"/>
    <property type="molecule type" value="Genomic_DNA"/>
</dbReference>
<sequence length="75" mass="8509">MAVLSLLEVPKLKELVHPYGYVVHVHDACGGQSFTLEQVGENPNEQVYGVIEKFFSEHQMGVHFYDNEKLNFVAT</sequence>
<gene>
    <name evidence="1" type="ordered locus">Ethha_2764</name>
</gene>
<dbReference type="KEGG" id="eha:Ethha_2764"/>
<dbReference type="AlphaFoldDB" id="E6U8D7"/>
<protein>
    <submittedName>
        <fullName evidence="1">Uncharacterized protein</fullName>
    </submittedName>
</protein>
<proteinExistence type="predicted"/>
<evidence type="ECO:0000313" key="1">
    <source>
        <dbReference type="EMBL" id="ADU28256.1"/>
    </source>
</evidence>
<organism evidence="1 2">
    <name type="scientific">Ethanoligenens harbinense (strain DSM 18485 / JCM 12961 / CGMCC 1.5033 / YUAN-3)</name>
    <dbReference type="NCBI Taxonomy" id="663278"/>
    <lineage>
        <taxon>Bacteria</taxon>
        <taxon>Bacillati</taxon>
        <taxon>Bacillota</taxon>
        <taxon>Clostridia</taxon>
        <taxon>Eubacteriales</taxon>
        <taxon>Oscillospiraceae</taxon>
        <taxon>Ethanoligenens</taxon>
    </lineage>
</organism>